<dbReference type="InterPro" id="IPR027267">
    <property type="entry name" value="AH/BAR_dom_sf"/>
</dbReference>
<feature type="domain" description="BAR" evidence="2">
    <location>
        <begin position="7"/>
        <end position="213"/>
    </location>
</feature>
<dbReference type="OrthoDB" id="5835493at2759"/>
<keyword evidence="1" id="KW-0175">Coiled coil</keyword>
<dbReference type="Proteomes" id="UP000783686">
    <property type="component" value="Unassembled WGS sequence"/>
</dbReference>
<dbReference type="EMBL" id="CAJFCW020000006">
    <property type="protein sequence ID" value="CAG9123287.1"/>
    <property type="molecule type" value="Genomic_DNA"/>
</dbReference>
<dbReference type="Gene3D" id="1.20.1270.60">
    <property type="entry name" value="Arfaptin homology (AH) domain/BAR domain"/>
    <property type="match status" value="1"/>
</dbReference>
<evidence type="ECO:0000259" key="2">
    <source>
        <dbReference type="Pfam" id="PF03114"/>
    </source>
</evidence>
<evidence type="ECO:0000313" key="3">
    <source>
        <dbReference type="EMBL" id="CAD5227480.1"/>
    </source>
</evidence>
<name>A0A811LH14_9BILA</name>
<evidence type="ECO:0000256" key="1">
    <source>
        <dbReference type="SAM" id="Coils"/>
    </source>
</evidence>
<reference evidence="3" key="1">
    <citation type="submission" date="2020-09" db="EMBL/GenBank/DDBJ databases">
        <authorList>
            <person name="Kikuchi T."/>
        </authorList>
    </citation>
    <scope>NUCLEOTIDE SEQUENCE</scope>
    <source>
        <strain evidence="3">SH1</strain>
    </source>
</reference>
<dbReference type="EMBL" id="CAJFDH010000006">
    <property type="protein sequence ID" value="CAD5227480.1"/>
    <property type="molecule type" value="Genomic_DNA"/>
</dbReference>
<gene>
    <name evidence="3" type="ORF">BOKJ2_LOCUS12194</name>
</gene>
<keyword evidence="4" id="KW-1185">Reference proteome</keyword>
<dbReference type="InterPro" id="IPR004148">
    <property type="entry name" value="BAR_dom"/>
</dbReference>
<protein>
    <recommendedName>
        <fullName evidence="2">BAR domain-containing protein</fullName>
    </recommendedName>
</protein>
<accession>A0A811LH14</accession>
<evidence type="ECO:0000313" key="4">
    <source>
        <dbReference type="Proteomes" id="UP000614601"/>
    </source>
</evidence>
<dbReference type="Proteomes" id="UP000614601">
    <property type="component" value="Unassembled WGS sequence"/>
</dbReference>
<dbReference type="AlphaFoldDB" id="A0A811LH14"/>
<dbReference type="GO" id="GO:0005737">
    <property type="term" value="C:cytoplasm"/>
    <property type="evidence" value="ECO:0007669"/>
    <property type="project" value="InterPro"/>
</dbReference>
<sequence>MVFKKEAADKTQMSKEFTKAALAYTSYNKFADELARKLLSIVEQKDPSLLKNRENSPTYPYPSKEHPLEKVGASLSIFRSYVTEEPYHNNLLVAETQCNKLAAIHRQAQAKAQEFLTELIGFKNKEFRRYTEEINNLERLRDDMDKIKNELMQCHTTVDVEKNADLYRNAVTDFEAQAAKVFSLMDELPTIKKRHWAEINKYFEFLEKFCHDMAFEGNPMK</sequence>
<dbReference type="SUPFAM" id="SSF103657">
    <property type="entry name" value="BAR/IMD domain-like"/>
    <property type="match status" value="1"/>
</dbReference>
<organism evidence="3 4">
    <name type="scientific">Bursaphelenchus okinawaensis</name>
    <dbReference type="NCBI Taxonomy" id="465554"/>
    <lineage>
        <taxon>Eukaryota</taxon>
        <taxon>Metazoa</taxon>
        <taxon>Ecdysozoa</taxon>
        <taxon>Nematoda</taxon>
        <taxon>Chromadorea</taxon>
        <taxon>Rhabditida</taxon>
        <taxon>Tylenchina</taxon>
        <taxon>Tylenchomorpha</taxon>
        <taxon>Aphelenchoidea</taxon>
        <taxon>Aphelenchoididae</taxon>
        <taxon>Bursaphelenchus</taxon>
    </lineage>
</organism>
<dbReference type="Pfam" id="PF03114">
    <property type="entry name" value="BAR"/>
    <property type="match status" value="1"/>
</dbReference>
<proteinExistence type="predicted"/>
<comment type="caution">
    <text evidence="3">The sequence shown here is derived from an EMBL/GenBank/DDBJ whole genome shotgun (WGS) entry which is preliminary data.</text>
</comment>
<feature type="coiled-coil region" evidence="1">
    <location>
        <begin position="120"/>
        <end position="157"/>
    </location>
</feature>